<keyword evidence="3" id="KW-1185">Reference proteome</keyword>
<comment type="caution">
    <text evidence="2">The sequence shown here is derived from an EMBL/GenBank/DDBJ whole genome shotgun (WGS) entry which is preliminary data.</text>
</comment>
<sequence length="238" mass="28122">MKVLDIFNKKVDKIIKDKDVSSILLVGSAATKGNKEFSNLRDIDIFVITNKQSNFEREVIKIDGIEFDISYISKDLLSKCISQKVQFIINSLCSCKIIYSQDNEISDILEKICRTYYNGPKKLDKTEINYIRFNLFMKYKDLLRRREDFLNSLFLANNLFKEALVSYFKLNNLWIPKDKKLLKEIEKRDERLFFLSESFIKEGITDKKIELLEKIIYHILKPFGGPLEYWLKGKFPLK</sequence>
<dbReference type="AlphaFoldDB" id="A0A419T6E7"/>
<dbReference type="OrthoDB" id="1706482at2"/>
<dbReference type="GO" id="GO:0016779">
    <property type="term" value="F:nucleotidyltransferase activity"/>
    <property type="evidence" value="ECO:0007669"/>
    <property type="project" value="InterPro"/>
</dbReference>
<feature type="domain" description="Polymerase nucleotidyl transferase" evidence="1">
    <location>
        <begin position="9"/>
        <end position="73"/>
    </location>
</feature>
<protein>
    <recommendedName>
        <fullName evidence="1">Polymerase nucleotidyl transferase domain-containing protein</fullName>
    </recommendedName>
</protein>
<accession>A0A419T6E7</accession>
<organism evidence="2 3">
    <name type="scientific">Thermohalobacter berrensis</name>
    <dbReference type="NCBI Taxonomy" id="99594"/>
    <lineage>
        <taxon>Bacteria</taxon>
        <taxon>Bacillati</taxon>
        <taxon>Bacillota</taxon>
        <taxon>Tissierellia</taxon>
        <taxon>Tissierellales</taxon>
        <taxon>Thermohalobacteraceae</taxon>
        <taxon>Thermohalobacter</taxon>
    </lineage>
</organism>
<dbReference type="InterPro" id="IPR043519">
    <property type="entry name" value="NT_sf"/>
</dbReference>
<evidence type="ECO:0000313" key="2">
    <source>
        <dbReference type="EMBL" id="RKD32968.1"/>
    </source>
</evidence>
<proteinExistence type="predicted"/>
<dbReference type="Proteomes" id="UP000284177">
    <property type="component" value="Unassembled WGS sequence"/>
</dbReference>
<evidence type="ECO:0000313" key="3">
    <source>
        <dbReference type="Proteomes" id="UP000284177"/>
    </source>
</evidence>
<dbReference type="Gene3D" id="3.30.460.10">
    <property type="entry name" value="Beta Polymerase, domain 2"/>
    <property type="match status" value="1"/>
</dbReference>
<dbReference type="InterPro" id="IPR002934">
    <property type="entry name" value="Polymerase_NTP_transf_dom"/>
</dbReference>
<dbReference type="SUPFAM" id="SSF81301">
    <property type="entry name" value="Nucleotidyltransferase"/>
    <property type="match status" value="1"/>
</dbReference>
<dbReference type="Pfam" id="PF01909">
    <property type="entry name" value="NTP_transf_2"/>
    <property type="match status" value="1"/>
</dbReference>
<reference evidence="2 3" key="1">
    <citation type="submission" date="2016-08" db="EMBL/GenBank/DDBJ databases">
        <title>Novel Firmicutes and Novel Genomes.</title>
        <authorList>
            <person name="Poppleton D.I."/>
            <person name="Gribaldo S."/>
        </authorList>
    </citation>
    <scope>NUCLEOTIDE SEQUENCE [LARGE SCALE GENOMIC DNA]</scope>
    <source>
        <strain evidence="2 3">CTT3</strain>
    </source>
</reference>
<name>A0A419T6E7_9FIRM</name>
<evidence type="ECO:0000259" key="1">
    <source>
        <dbReference type="Pfam" id="PF01909"/>
    </source>
</evidence>
<dbReference type="EMBL" id="MCIB01000008">
    <property type="protein sequence ID" value="RKD32968.1"/>
    <property type="molecule type" value="Genomic_DNA"/>
</dbReference>
<gene>
    <name evidence="2" type="ORF">BET03_10150</name>
</gene>